<gene>
    <name evidence="2" type="ORF">L21SP3_00365</name>
</gene>
<dbReference type="STRING" id="1940790.L21SP3_00365"/>
<dbReference type="KEGG" id="pbu:L21SP3_00365"/>
<accession>A0A1Q2HM92</accession>
<sequence>MKKVKYWVLAAVVFIGGWICGAVCSSHQFKSISLAPFYSSSLNEVATDAIALHKGESMKVLKRKTAALPSLARTYYEAFSSSMPKGKARYSCLWQVERFYEISGEEIPKGLMEVFDSIPERPESSCEKQQQKAETSKKRKL</sequence>
<dbReference type="EMBL" id="CP019633">
    <property type="protein sequence ID" value="AQQ08578.1"/>
    <property type="molecule type" value="Genomic_DNA"/>
</dbReference>
<keyword evidence="3" id="KW-1185">Reference proteome</keyword>
<protein>
    <submittedName>
        <fullName evidence="2">Uncharacterized protein</fullName>
    </submittedName>
</protein>
<organism evidence="2 3">
    <name type="scientific">Sedimentisphaera cyanobacteriorum</name>
    <dbReference type="NCBI Taxonomy" id="1940790"/>
    <lineage>
        <taxon>Bacteria</taxon>
        <taxon>Pseudomonadati</taxon>
        <taxon>Planctomycetota</taxon>
        <taxon>Phycisphaerae</taxon>
        <taxon>Sedimentisphaerales</taxon>
        <taxon>Sedimentisphaeraceae</taxon>
        <taxon>Sedimentisphaera</taxon>
    </lineage>
</organism>
<dbReference type="RefSeq" id="WP_077539024.1">
    <property type="nucleotide sequence ID" value="NZ_CP019633.1"/>
</dbReference>
<proteinExistence type="predicted"/>
<reference evidence="3" key="1">
    <citation type="submission" date="2017-02" db="EMBL/GenBank/DDBJ databases">
        <title>Comparative genomics and description of representatives of a novel lineage of planctomycetes thriving in anoxic sediments.</title>
        <authorList>
            <person name="Spring S."/>
            <person name="Bunk B."/>
            <person name="Sproer C."/>
            <person name="Klenk H.-P."/>
        </authorList>
    </citation>
    <scope>NUCLEOTIDE SEQUENCE [LARGE SCALE GENOMIC DNA]</scope>
    <source>
        <strain evidence="3">L21-RPul-D3</strain>
    </source>
</reference>
<dbReference type="Proteomes" id="UP000188273">
    <property type="component" value="Chromosome"/>
</dbReference>
<feature type="region of interest" description="Disordered" evidence="1">
    <location>
        <begin position="119"/>
        <end position="141"/>
    </location>
</feature>
<name>A0A1Q2HM92_9BACT</name>
<evidence type="ECO:0000313" key="2">
    <source>
        <dbReference type="EMBL" id="AQQ08578.1"/>
    </source>
</evidence>
<evidence type="ECO:0000313" key="3">
    <source>
        <dbReference type="Proteomes" id="UP000188273"/>
    </source>
</evidence>
<evidence type="ECO:0000256" key="1">
    <source>
        <dbReference type="SAM" id="MobiDB-lite"/>
    </source>
</evidence>
<dbReference type="OrthoDB" id="9898748at2"/>
<dbReference type="AlphaFoldDB" id="A0A1Q2HM92"/>